<dbReference type="SUPFAM" id="SSF103501">
    <property type="entry name" value="Respiratory nitrate reductase 1 gamma chain"/>
    <property type="match status" value="1"/>
</dbReference>
<evidence type="ECO:0000256" key="5">
    <source>
        <dbReference type="ARBA" id="ARBA00023002"/>
    </source>
</evidence>
<dbReference type="RefSeq" id="WP_338601012.1">
    <property type="nucleotide sequence ID" value="NZ_AP028679.1"/>
</dbReference>
<protein>
    <recommendedName>
        <fullName evidence="8">NarG-like domain-containing protein</fullName>
    </recommendedName>
</protein>
<evidence type="ECO:0000256" key="1">
    <source>
        <dbReference type="ARBA" id="ARBA00004651"/>
    </source>
</evidence>
<gene>
    <name evidence="9" type="ORF">FAK_29780</name>
</gene>
<feature type="transmembrane region" description="Helical" evidence="7">
    <location>
        <begin position="6"/>
        <end position="27"/>
    </location>
</feature>
<evidence type="ECO:0000256" key="6">
    <source>
        <dbReference type="ARBA" id="ARBA00023136"/>
    </source>
</evidence>
<evidence type="ECO:0000313" key="10">
    <source>
        <dbReference type="Proteomes" id="UP001366166"/>
    </source>
</evidence>
<evidence type="ECO:0000256" key="7">
    <source>
        <dbReference type="SAM" id="Phobius"/>
    </source>
</evidence>
<proteinExistence type="predicted"/>
<evidence type="ECO:0000256" key="2">
    <source>
        <dbReference type="ARBA" id="ARBA00022475"/>
    </source>
</evidence>
<feature type="transmembrane region" description="Helical" evidence="7">
    <location>
        <begin position="111"/>
        <end position="130"/>
    </location>
</feature>
<dbReference type="Gene3D" id="1.20.950.20">
    <property type="entry name" value="Transmembrane di-heme cytochromes, Chain C"/>
    <property type="match status" value="1"/>
</dbReference>
<dbReference type="GO" id="GO:0016491">
    <property type="term" value="F:oxidoreductase activity"/>
    <property type="evidence" value="ECO:0007669"/>
    <property type="project" value="UniProtKB-KW"/>
</dbReference>
<keyword evidence="5" id="KW-0560">Oxidoreductase</keyword>
<evidence type="ECO:0000259" key="8">
    <source>
        <dbReference type="Pfam" id="PF02665"/>
    </source>
</evidence>
<dbReference type="InterPro" id="IPR023234">
    <property type="entry name" value="NarG-like_domain"/>
</dbReference>
<comment type="subcellular location">
    <subcellularLocation>
        <location evidence="1">Cell membrane</location>
        <topology evidence="1">Multi-pass membrane protein</topology>
    </subcellularLocation>
</comment>
<feature type="transmembrane region" description="Helical" evidence="7">
    <location>
        <begin position="142"/>
        <end position="161"/>
    </location>
</feature>
<keyword evidence="4 7" id="KW-1133">Transmembrane helix</keyword>
<evidence type="ECO:0000313" key="9">
    <source>
        <dbReference type="EMBL" id="BEQ15912.1"/>
    </source>
</evidence>
<evidence type="ECO:0000256" key="4">
    <source>
        <dbReference type="ARBA" id="ARBA00022989"/>
    </source>
</evidence>
<dbReference type="Pfam" id="PF02665">
    <property type="entry name" value="Nitrate_red_gam"/>
    <property type="match status" value="1"/>
</dbReference>
<keyword evidence="2" id="KW-1003">Cell membrane</keyword>
<feature type="domain" description="NarG-like" evidence="8">
    <location>
        <begin position="77"/>
        <end position="235"/>
    </location>
</feature>
<keyword evidence="10" id="KW-1185">Reference proteome</keyword>
<dbReference type="GO" id="GO:0005886">
    <property type="term" value="C:plasma membrane"/>
    <property type="evidence" value="ECO:0007669"/>
    <property type="project" value="UniProtKB-SubCell"/>
</dbReference>
<dbReference type="InterPro" id="IPR036197">
    <property type="entry name" value="NarG-like_sf"/>
</dbReference>
<reference evidence="10" key="1">
    <citation type="journal article" date="2023" name="Arch. Microbiol.">
        <title>Desulfoferula mesophilus gen. nov. sp. nov., a mesophilic sulfate-reducing bacterium isolated from a brackish lake sediment.</title>
        <authorList>
            <person name="Watanabe T."/>
            <person name="Yabe T."/>
            <person name="Tsuji J.M."/>
            <person name="Fukui M."/>
        </authorList>
    </citation>
    <scope>NUCLEOTIDE SEQUENCE [LARGE SCALE GENOMIC DNA]</scope>
    <source>
        <strain evidence="10">12FAK</strain>
    </source>
</reference>
<keyword evidence="6 7" id="KW-0472">Membrane</keyword>
<name>A0AAU9F4D4_9BACT</name>
<dbReference type="AlphaFoldDB" id="A0AAU9F4D4"/>
<dbReference type="Proteomes" id="UP001366166">
    <property type="component" value="Chromosome"/>
</dbReference>
<keyword evidence="3 7" id="KW-0812">Transmembrane</keyword>
<dbReference type="EMBL" id="AP028679">
    <property type="protein sequence ID" value="BEQ15912.1"/>
    <property type="molecule type" value="Genomic_DNA"/>
</dbReference>
<organism evidence="9 10">
    <name type="scientific">Desulfoferula mesophila</name>
    <dbReference type="NCBI Taxonomy" id="3058419"/>
    <lineage>
        <taxon>Bacteria</taxon>
        <taxon>Pseudomonadati</taxon>
        <taxon>Thermodesulfobacteriota</taxon>
        <taxon>Desulfarculia</taxon>
        <taxon>Desulfarculales</taxon>
        <taxon>Desulfarculaceae</taxon>
        <taxon>Desulfoferula</taxon>
    </lineage>
</organism>
<dbReference type="KEGG" id="dmp:FAK_29780"/>
<sequence length="237" mass="26635">MVNQIFYVITVPMVYLAVAWCLVGIAVKVARVAKTPAHPFTLKIFPDKDHPVPSAVWGALSMPTVRRHNPTFWVFLILFHIGVALLILSHLDMLPWFNIYPEDSPNMIGNGAVGVVVTAAILYFLLRRFAGPLREVSVPADYLLLFLLFCVAMSGDIISWANSWSENGFVLTKQDFGEYLNGLFHFSWADPAETIDGGHYVVLVTHVFLANLFLMVLPFSKIMHTFFAIPLNKLRRG</sequence>
<feature type="transmembrane region" description="Helical" evidence="7">
    <location>
        <begin position="72"/>
        <end position="91"/>
    </location>
</feature>
<evidence type="ECO:0000256" key="3">
    <source>
        <dbReference type="ARBA" id="ARBA00022692"/>
    </source>
</evidence>
<feature type="transmembrane region" description="Helical" evidence="7">
    <location>
        <begin position="197"/>
        <end position="217"/>
    </location>
</feature>
<accession>A0AAU9F4D4</accession>